<evidence type="ECO:0000313" key="2">
    <source>
        <dbReference type="Proteomes" id="UP001596425"/>
    </source>
</evidence>
<gene>
    <name evidence="1" type="ORF">ACFQBM_15405</name>
</gene>
<dbReference type="EMBL" id="JBHSVR010000001">
    <property type="protein sequence ID" value="MFC6634674.1"/>
    <property type="molecule type" value="Genomic_DNA"/>
</dbReference>
<sequence length="947" mass="103416">MEFLSRQSLARVGLDDEVELLETIANLCKHWTTLRDASPAESALDYLASFEDHLEQQRPLLESLDINLEVLKKLGRKFRKAYADEVPEPLQKLLRELASFRETEDARDPGLVRWKLYDAKGDRELVSADELTFSLKGPGLAQIDLEAGDLPSAPVAAAEHLLRIGFAGSLAGAATASARGAALGLEAGADGRLDYWFAASGQDLFASAAADGLRNLPSPFSLASINGAAGQGLQGLQLTMAASGKASVSIEYSIFDGGAHISTSIGTSAGIEIAASYQASRQFELSAWRQAQGSEKIAVQIKRGRGREINSSVGLGVQLDIARAAEQVREKVIEPHLGRYEGVYEKFKPYLSPGTLLEQQCNEALSQAAERLSEDAQLQSALRLALGQEVDAAQLQREIAARLVNWFNGGVGIYSRATSAELPQNAAARLGDLLPTGLPQRVRDKIDSEVRGLIESLQEKLKEAVQQRADTASGALVTELGELNQRVKDAIDGASDSLDKAFAGAREALAEIDERIHSIVAKLEEAAARKIKLRILSTEKILREREVSMRLDLDGSSESARDFYHSLVSGNLDALEELMQSPVAGVEIIEGSASELFGRTYTTGTELSLLGLSLGASSIVDSNVQIQKDAAGNIAIQSRLEVKRILDGIREVQSAGFVSHLNLDLLKRSRSLPLNLTVTQEDERLELDELDDFLCSLADSGLLSPKARANALELYHSWQESAGNRHIDARVEVLLQIDGERLDNLLDYAGSRSEDDMIADVLAALQQYGVFGESSVDRACSSVRAYSRKYRYYNNPVDLFAAFNVGMRSGDRPLKGRRAFFDQPFADTGAHPAVSSVDSRGLRNARAIHFHAKSWVLLMRKLHEIYNMDAGTANAQQMERHNELMAFCLHRWLKVKQLFLFLPDDQVSARTIAFMGLLVRAANPLSDYPLTIAMDLAGDDSEPRLFS</sequence>
<reference evidence="2" key="1">
    <citation type="journal article" date="2019" name="Int. J. Syst. Evol. Microbiol.">
        <title>The Global Catalogue of Microorganisms (GCM) 10K type strain sequencing project: providing services to taxonomists for standard genome sequencing and annotation.</title>
        <authorList>
            <consortium name="The Broad Institute Genomics Platform"/>
            <consortium name="The Broad Institute Genome Sequencing Center for Infectious Disease"/>
            <person name="Wu L."/>
            <person name="Ma J."/>
        </authorList>
    </citation>
    <scope>NUCLEOTIDE SEQUENCE [LARGE SCALE GENOMIC DNA]</scope>
    <source>
        <strain evidence="2">CGMCC 1.13718</strain>
    </source>
</reference>
<name>A0ABW1YTF9_9GAMM</name>
<organism evidence="1 2">
    <name type="scientific">Microbulbifer taiwanensis</name>
    <dbReference type="NCBI Taxonomy" id="986746"/>
    <lineage>
        <taxon>Bacteria</taxon>
        <taxon>Pseudomonadati</taxon>
        <taxon>Pseudomonadota</taxon>
        <taxon>Gammaproteobacteria</taxon>
        <taxon>Cellvibrionales</taxon>
        <taxon>Microbulbiferaceae</taxon>
        <taxon>Microbulbifer</taxon>
    </lineage>
</organism>
<comment type="caution">
    <text evidence="1">The sequence shown here is derived from an EMBL/GenBank/DDBJ whole genome shotgun (WGS) entry which is preliminary data.</text>
</comment>
<dbReference type="Proteomes" id="UP001596425">
    <property type="component" value="Unassembled WGS sequence"/>
</dbReference>
<proteinExistence type="predicted"/>
<keyword evidence="2" id="KW-1185">Reference proteome</keyword>
<dbReference type="RefSeq" id="WP_193191716.1">
    <property type="nucleotide sequence ID" value="NZ_JACZFR010000021.1"/>
</dbReference>
<evidence type="ECO:0000313" key="1">
    <source>
        <dbReference type="EMBL" id="MFC6634674.1"/>
    </source>
</evidence>
<protein>
    <submittedName>
        <fullName evidence="1">Uncharacterized protein</fullName>
    </submittedName>
</protein>
<accession>A0ABW1YTF9</accession>